<dbReference type="InterPro" id="IPR003660">
    <property type="entry name" value="HAMP_dom"/>
</dbReference>
<dbReference type="EC" id="2.7.13.3" evidence="3"/>
<dbReference type="Pfam" id="PF13185">
    <property type="entry name" value="GAF_2"/>
    <property type="match status" value="1"/>
</dbReference>
<dbReference type="SUPFAM" id="SSF52172">
    <property type="entry name" value="CheY-like"/>
    <property type="match status" value="3"/>
</dbReference>
<dbReference type="SUPFAM" id="SSF55874">
    <property type="entry name" value="ATPase domain of HSP90 chaperone/DNA topoisomerase II/histidine kinase"/>
    <property type="match status" value="1"/>
</dbReference>
<feature type="modified residue" description="4-aspartylphosphate" evidence="8">
    <location>
        <position position="1011"/>
    </location>
</feature>
<evidence type="ECO:0000256" key="9">
    <source>
        <dbReference type="SAM" id="Coils"/>
    </source>
</evidence>
<name>A0A1I2Y7C0_9BACT</name>
<evidence type="ECO:0000256" key="2">
    <source>
        <dbReference type="ARBA" id="ARBA00004370"/>
    </source>
</evidence>
<dbReference type="FunFam" id="3.30.565.10:FF:000010">
    <property type="entry name" value="Sensor histidine kinase RcsC"/>
    <property type="match status" value="1"/>
</dbReference>
<keyword evidence="5" id="KW-0808">Transferase</keyword>
<feature type="transmembrane region" description="Helical" evidence="10">
    <location>
        <begin position="299"/>
        <end position="322"/>
    </location>
</feature>
<feature type="domain" description="Response regulatory" evidence="12">
    <location>
        <begin position="1084"/>
        <end position="1200"/>
    </location>
</feature>
<dbReference type="OrthoDB" id="9797097at2"/>
<evidence type="ECO:0000256" key="6">
    <source>
        <dbReference type="ARBA" id="ARBA00022777"/>
    </source>
</evidence>
<dbReference type="GO" id="GO:0000155">
    <property type="term" value="F:phosphorelay sensor kinase activity"/>
    <property type="evidence" value="ECO:0007669"/>
    <property type="project" value="InterPro"/>
</dbReference>
<dbReference type="CDD" id="cd16922">
    <property type="entry name" value="HATPase_EvgS-ArcB-TorS-like"/>
    <property type="match status" value="1"/>
</dbReference>
<dbReference type="STRING" id="1436961.SAMN05421739_10795"/>
<dbReference type="PRINTS" id="PR00344">
    <property type="entry name" value="BCTRLSENSOR"/>
</dbReference>
<accession>A0A1I2Y7C0</accession>
<dbReference type="PROSITE" id="PS50885">
    <property type="entry name" value="HAMP"/>
    <property type="match status" value="1"/>
</dbReference>
<dbReference type="CDD" id="cd06225">
    <property type="entry name" value="HAMP"/>
    <property type="match status" value="1"/>
</dbReference>
<dbReference type="SMART" id="SM00065">
    <property type="entry name" value="GAF"/>
    <property type="match status" value="1"/>
</dbReference>
<keyword evidence="10" id="KW-0812">Transmembrane</keyword>
<dbReference type="Pfam" id="PF00072">
    <property type="entry name" value="Response_reg"/>
    <property type="match status" value="3"/>
</dbReference>
<evidence type="ECO:0000313" key="15">
    <source>
        <dbReference type="Proteomes" id="UP000198724"/>
    </source>
</evidence>
<dbReference type="InterPro" id="IPR036890">
    <property type="entry name" value="HATPase_C_sf"/>
</dbReference>
<dbReference type="SUPFAM" id="SSF55781">
    <property type="entry name" value="GAF domain-like"/>
    <property type="match status" value="1"/>
</dbReference>
<dbReference type="InterPro" id="IPR013587">
    <property type="entry name" value="Nitrate/nitrite_sensing"/>
</dbReference>
<dbReference type="SMART" id="SM00304">
    <property type="entry name" value="HAMP"/>
    <property type="match status" value="1"/>
</dbReference>
<evidence type="ECO:0000256" key="1">
    <source>
        <dbReference type="ARBA" id="ARBA00000085"/>
    </source>
</evidence>
<dbReference type="Gene3D" id="6.10.340.10">
    <property type="match status" value="1"/>
</dbReference>
<dbReference type="PANTHER" id="PTHR45339:SF1">
    <property type="entry name" value="HYBRID SIGNAL TRANSDUCTION HISTIDINE KINASE J"/>
    <property type="match status" value="1"/>
</dbReference>
<dbReference type="PROSITE" id="PS50109">
    <property type="entry name" value="HIS_KIN"/>
    <property type="match status" value="1"/>
</dbReference>
<comment type="subcellular location">
    <subcellularLocation>
        <location evidence="2">Membrane</location>
    </subcellularLocation>
</comment>
<dbReference type="InterPro" id="IPR003661">
    <property type="entry name" value="HisK_dim/P_dom"/>
</dbReference>
<dbReference type="RefSeq" id="WP_092104517.1">
    <property type="nucleotide sequence ID" value="NZ_FOOT01000007.1"/>
</dbReference>
<evidence type="ECO:0000259" key="12">
    <source>
        <dbReference type="PROSITE" id="PS50110"/>
    </source>
</evidence>
<dbReference type="InterPro" id="IPR001789">
    <property type="entry name" value="Sig_transdc_resp-reg_receiver"/>
</dbReference>
<evidence type="ECO:0000259" key="11">
    <source>
        <dbReference type="PROSITE" id="PS50109"/>
    </source>
</evidence>
<dbReference type="Proteomes" id="UP000198724">
    <property type="component" value="Unassembled WGS sequence"/>
</dbReference>
<dbReference type="PROSITE" id="PS50110">
    <property type="entry name" value="RESPONSE_REGULATORY"/>
    <property type="match status" value="3"/>
</dbReference>
<dbReference type="InterPro" id="IPR036097">
    <property type="entry name" value="HisK_dim/P_sf"/>
</dbReference>
<dbReference type="SMART" id="SM00388">
    <property type="entry name" value="HisKA"/>
    <property type="match status" value="1"/>
</dbReference>
<protein>
    <recommendedName>
        <fullName evidence="3">histidine kinase</fullName>
        <ecNumber evidence="3">2.7.13.3</ecNumber>
    </recommendedName>
</protein>
<dbReference type="InterPro" id="IPR029016">
    <property type="entry name" value="GAF-like_dom_sf"/>
</dbReference>
<dbReference type="Gene3D" id="3.30.450.40">
    <property type="match status" value="1"/>
</dbReference>
<feature type="coiled-coil region" evidence="9">
    <location>
        <begin position="584"/>
        <end position="667"/>
    </location>
</feature>
<keyword evidence="4 8" id="KW-0597">Phosphoprotein</keyword>
<dbReference type="CDD" id="cd17546">
    <property type="entry name" value="REC_hyHK_CKI1_RcsC-like"/>
    <property type="match status" value="1"/>
</dbReference>
<dbReference type="CDD" id="cd00082">
    <property type="entry name" value="HisKA"/>
    <property type="match status" value="1"/>
</dbReference>
<dbReference type="Pfam" id="PF00512">
    <property type="entry name" value="HisKA"/>
    <property type="match status" value="1"/>
</dbReference>
<dbReference type="Gene3D" id="1.10.287.130">
    <property type="match status" value="1"/>
</dbReference>
<dbReference type="Gene3D" id="3.30.565.10">
    <property type="entry name" value="Histidine kinase-like ATPase, C-terminal domain"/>
    <property type="match status" value="1"/>
</dbReference>
<keyword evidence="15" id="KW-1185">Reference proteome</keyword>
<feature type="modified residue" description="4-aspartylphosphate" evidence="8">
    <location>
        <position position="1279"/>
    </location>
</feature>
<reference evidence="15" key="1">
    <citation type="submission" date="2016-10" db="EMBL/GenBank/DDBJ databases">
        <authorList>
            <person name="Varghese N."/>
            <person name="Submissions S."/>
        </authorList>
    </citation>
    <scope>NUCLEOTIDE SEQUENCE [LARGE SCALE GENOMIC DNA]</scope>
    <source>
        <strain evidence="15">LP51</strain>
    </source>
</reference>
<evidence type="ECO:0000256" key="8">
    <source>
        <dbReference type="PROSITE-ProRule" id="PRU00169"/>
    </source>
</evidence>
<keyword evidence="10" id="KW-0472">Membrane</keyword>
<dbReference type="Gene3D" id="3.40.50.2300">
    <property type="match status" value="3"/>
</dbReference>
<evidence type="ECO:0000256" key="3">
    <source>
        <dbReference type="ARBA" id="ARBA00012438"/>
    </source>
</evidence>
<dbReference type="Pfam" id="PF00672">
    <property type="entry name" value="HAMP"/>
    <property type="match status" value="1"/>
</dbReference>
<keyword evidence="7" id="KW-0902">Two-component regulatory system</keyword>
<dbReference type="Pfam" id="PF02518">
    <property type="entry name" value="HATPase_c"/>
    <property type="match status" value="1"/>
</dbReference>
<evidence type="ECO:0000256" key="10">
    <source>
        <dbReference type="SAM" id="Phobius"/>
    </source>
</evidence>
<comment type="catalytic activity">
    <reaction evidence="1">
        <text>ATP + protein L-histidine = ADP + protein N-phospho-L-histidine.</text>
        <dbReference type="EC" id="2.7.13.3"/>
    </reaction>
</comment>
<feature type="domain" description="Response regulatory" evidence="12">
    <location>
        <begin position="1229"/>
        <end position="1346"/>
    </location>
</feature>
<dbReference type="SUPFAM" id="SSF47384">
    <property type="entry name" value="Homodimeric domain of signal transducing histidine kinase"/>
    <property type="match status" value="1"/>
</dbReference>
<dbReference type="Pfam" id="PF08376">
    <property type="entry name" value="NIT"/>
    <property type="match status" value="1"/>
</dbReference>
<dbReference type="PANTHER" id="PTHR45339">
    <property type="entry name" value="HYBRID SIGNAL TRANSDUCTION HISTIDINE KINASE J"/>
    <property type="match status" value="1"/>
</dbReference>
<dbReference type="InterPro" id="IPR004358">
    <property type="entry name" value="Sig_transdc_His_kin-like_C"/>
</dbReference>
<evidence type="ECO:0000259" key="13">
    <source>
        <dbReference type="PROSITE" id="PS50885"/>
    </source>
</evidence>
<dbReference type="EMBL" id="FOOT01000007">
    <property type="protein sequence ID" value="SFH21229.1"/>
    <property type="molecule type" value="Genomic_DNA"/>
</dbReference>
<dbReference type="InterPro" id="IPR003018">
    <property type="entry name" value="GAF"/>
</dbReference>
<dbReference type="InterPro" id="IPR011006">
    <property type="entry name" value="CheY-like_superfamily"/>
</dbReference>
<sequence length="1349" mass="151176">MNIIRNLKIRDKLILLLSLLLLPLIYLIFSIVSVELEESAALEQEMVQLQESEKISSYLHRMQAERARILGAVSGDTTMLLQAKNYRLQTDAAERELTNFLQGSGRTLPEMADISELKKYRTQLDQQKLDVQDYRDFSAGVIFSLLNRLEDNATGSGNAVLARQLETFRQLVEAKIQLGRARSLMANAINTGTFTYQEYANIRSQITAYDRALSNFSRQAGTQAMDDVEKVLTSDSYQEVSAILQAIEASPQLDLNAFDSNKTFSLFTKSIEDLRDAESGLIERIRADIDSRISAKQQMVSVLILVFVLIAALTTALSIYIINLISASLAKLKVAADRIKLGAVDVEIDVESRDEIGSVASSFKGVLNKTVNLSEVAQAIGEGRYDVEVQAQSEEDVLSHAIHNMKINLQRFTTESSSRNFILTGVSELNSRLSGEAALNTVSEKAISFISDYTGSEAGVLYLHHNDGKLTPAACYGVPQDCSSLPAFEIGQGKVGQAVQQRQVKLLENVAVEHLRIKSGLAEMHPASVIIVPLYFADTLIGALELASRNPYAELQQQFLAAISERVAVLIYTLRQHLQTQELLYETQNQAEELETQQEELRQLNAELKASEEELRVNQEELQEKNAELEEKAQLLEEQYEALGAKNKALEDARAAIELKMQQVEQVSKYKSDFLANMSHELRTPLNSILILSRLLADNMENTLSKKQIDHAQIIHKSGNDLLRLINDILDLSKIESGKVKLDTEEVKLRDISMVPLFREVAAKKKIRFTEHIEPGSSESIVTDRFRLEQILRNFIGNALKFTDEGGEVTYSVSPVADRRKFRSEHLRNHSDILAFSVRDTGIGIPADKQEIVFEAFQQADTSTTRKYGGTGLGLTISKELATILGGELMLESEPGKGSTFTLYLPRVPQQVNGRKPEPAPVVMPVAHTSVATTVQETTQEKSQGVGQILLDLERQDKQDIKVLIVEDDRGFSDILADFAKAKNFEVYQAHTGREGLKMALEKKPDAMLLDIQLPDMSGWDVLKQVRETKELRHLNVHVMSAYDREVLGEHAENEEYLPKPVTLEMLNKAFSSIVQNSGDKIENILIVEDNEIENRAVAELLLAHGLKSTSAYSAEEAEQVLAKQKVDCIILDLNLPGMKGYDWMKKVKSQNGLADIPIIIYSGKDLSKEEEAQLKKFANTIIIKNEYSYLRLLDEVQLFLHKVNQKLPHGREFKMKLHVPEEVLRGKKVLVVDDDVRNIYSLSSLLELHGMEVEAAYDGREALEKLNAEPDMDLVLMDIMMPEMDGIEATKRIRAISRFKQLPIIALTAKAMKEDREKCIEAGASDYIPKPVDTDKLLTLMRVWLYEA</sequence>
<dbReference type="CDD" id="cd00156">
    <property type="entry name" value="REC"/>
    <property type="match status" value="1"/>
</dbReference>
<evidence type="ECO:0000313" key="14">
    <source>
        <dbReference type="EMBL" id="SFH21229.1"/>
    </source>
</evidence>
<evidence type="ECO:0000256" key="5">
    <source>
        <dbReference type="ARBA" id="ARBA00022679"/>
    </source>
</evidence>
<dbReference type="SMART" id="SM00387">
    <property type="entry name" value="HATPase_c"/>
    <property type="match status" value="1"/>
</dbReference>
<dbReference type="SMART" id="SM00448">
    <property type="entry name" value="REC"/>
    <property type="match status" value="3"/>
</dbReference>
<dbReference type="InterPro" id="IPR005467">
    <property type="entry name" value="His_kinase_dom"/>
</dbReference>
<keyword evidence="9" id="KW-0175">Coiled coil</keyword>
<proteinExistence type="predicted"/>
<gene>
    <name evidence="14" type="ORF">SAMN05421739_10795</name>
</gene>
<dbReference type="GO" id="GO:0016020">
    <property type="term" value="C:membrane"/>
    <property type="evidence" value="ECO:0007669"/>
    <property type="project" value="UniProtKB-SubCell"/>
</dbReference>
<feature type="domain" description="Response regulatory" evidence="12">
    <location>
        <begin position="962"/>
        <end position="1075"/>
    </location>
</feature>
<keyword evidence="10" id="KW-1133">Transmembrane helix</keyword>
<dbReference type="InterPro" id="IPR003594">
    <property type="entry name" value="HATPase_dom"/>
</dbReference>
<evidence type="ECO:0000256" key="4">
    <source>
        <dbReference type="ARBA" id="ARBA00022553"/>
    </source>
</evidence>
<feature type="domain" description="Histidine kinase" evidence="11">
    <location>
        <begin position="677"/>
        <end position="909"/>
    </location>
</feature>
<organism evidence="14 15">
    <name type="scientific">Pontibacter chinhatensis</name>
    <dbReference type="NCBI Taxonomy" id="1436961"/>
    <lineage>
        <taxon>Bacteria</taxon>
        <taxon>Pseudomonadati</taxon>
        <taxon>Bacteroidota</taxon>
        <taxon>Cytophagia</taxon>
        <taxon>Cytophagales</taxon>
        <taxon>Hymenobacteraceae</taxon>
        <taxon>Pontibacter</taxon>
    </lineage>
</organism>
<keyword evidence="6 14" id="KW-0418">Kinase</keyword>
<feature type="modified residue" description="4-aspartylphosphate" evidence="8">
    <location>
        <position position="1133"/>
    </location>
</feature>
<feature type="domain" description="HAMP" evidence="13">
    <location>
        <begin position="323"/>
        <end position="375"/>
    </location>
</feature>
<evidence type="ECO:0000256" key="7">
    <source>
        <dbReference type="ARBA" id="ARBA00023012"/>
    </source>
</evidence>